<dbReference type="PROSITE" id="PS51186">
    <property type="entry name" value="GNAT"/>
    <property type="match status" value="1"/>
</dbReference>
<dbReference type="Proteomes" id="UP000663874">
    <property type="component" value="Unassembled WGS sequence"/>
</dbReference>
<dbReference type="InterPro" id="IPR000182">
    <property type="entry name" value="GNAT_dom"/>
</dbReference>
<feature type="domain" description="N-acetyltransferase" evidence="1">
    <location>
        <begin position="1"/>
        <end position="162"/>
    </location>
</feature>
<reference evidence="2" key="1">
    <citation type="submission" date="2021-02" db="EMBL/GenBank/DDBJ databases">
        <authorList>
            <person name="Nowell W R."/>
        </authorList>
    </citation>
    <scope>NUCLEOTIDE SEQUENCE</scope>
</reference>
<dbReference type="PANTHER" id="PTHR43617:SF38">
    <property type="entry name" value="N-ACETYLTRANSFERASE DOMAIN-CONTAINING PROTEIN"/>
    <property type="match status" value="1"/>
</dbReference>
<dbReference type="SUPFAM" id="SSF55729">
    <property type="entry name" value="Acyl-CoA N-acyltransferases (Nat)"/>
    <property type="match status" value="1"/>
</dbReference>
<dbReference type="GO" id="GO:0016747">
    <property type="term" value="F:acyltransferase activity, transferring groups other than amino-acyl groups"/>
    <property type="evidence" value="ECO:0007669"/>
    <property type="project" value="InterPro"/>
</dbReference>
<name>A0A815IDY1_9BILA</name>
<dbReference type="AlphaFoldDB" id="A0A815IDY1"/>
<dbReference type="CDD" id="cd04301">
    <property type="entry name" value="NAT_SF"/>
    <property type="match status" value="1"/>
</dbReference>
<gene>
    <name evidence="3" type="ORF">FNK824_LOCUS35047</name>
    <name evidence="2" type="ORF">SEV965_LOCUS29449</name>
</gene>
<dbReference type="Proteomes" id="UP000663889">
    <property type="component" value="Unassembled WGS sequence"/>
</dbReference>
<dbReference type="Pfam" id="PF00583">
    <property type="entry name" value="Acetyltransf_1"/>
    <property type="match status" value="1"/>
</dbReference>
<dbReference type="Gene3D" id="3.40.630.30">
    <property type="match status" value="1"/>
</dbReference>
<evidence type="ECO:0000313" key="4">
    <source>
        <dbReference type="Proteomes" id="UP000663889"/>
    </source>
</evidence>
<sequence>MLRLGRDNDFDALYSIYMHPTVNPYLSFEIMSKEEFLPLFNELTTSGTLYIYENSDGQITATCIVERSKRRCAHVISLSTFATNPNFHRQGIGTKFIRELIHELRKDEQIKRIQLYAEADNEIALNFYKKVGFQVEGYLKRCNKRAQDDHFVDALVLAMIFD</sequence>
<protein>
    <recommendedName>
        <fullName evidence="1">N-acetyltransferase domain-containing protein</fullName>
    </recommendedName>
</protein>
<evidence type="ECO:0000313" key="2">
    <source>
        <dbReference type="EMBL" id="CAF1362457.1"/>
    </source>
</evidence>
<dbReference type="EMBL" id="CAJOBE010014404">
    <property type="protein sequence ID" value="CAF4177777.1"/>
    <property type="molecule type" value="Genomic_DNA"/>
</dbReference>
<proteinExistence type="predicted"/>
<evidence type="ECO:0000313" key="3">
    <source>
        <dbReference type="EMBL" id="CAF4177777.1"/>
    </source>
</evidence>
<comment type="caution">
    <text evidence="2">The sequence shown here is derived from an EMBL/GenBank/DDBJ whole genome shotgun (WGS) entry which is preliminary data.</text>
</comment>
<dbReference type="InterPro" id="IPR016181">
    <property type="entry name" value="Acyl_CoA_acyltransferase"/>
</dbReference>
<dbReference type="InterPro" id="IPR050276">
    <property type="entry name" value="MshD_Acetyltransferase"/>
</dbReference>
<organism evidence="2 4">
    <name type="scientific">Rotaria sordida</name>
    <dbReference type="NCBI Taxonomy" id="392033"/>
    <lineage>
        <taxon>Eukaryota</taxon>
        <taxon>Metazoa</taxon>
        <taxon>Spiralia</taxon>
        <taxon>Gnathifera</taxon>
        <taxon>Rotifera</taxon>
        <taxon>Eurotatoria</taxon>
        <taxon>Bdelloidea</taxon>
        <taxon>Philodinida</taxon>
        <taxon>Philodinidae</taxon>
        <taxon>Rotaria</taxon>
    </lineage>
</organism>
<accession>A0A815IDY1</accession>
<dbReference type="PANTHER" id="PTHR43617">
    <property type="entry name" value="L-AMINO ACID N-ACETYLTRANSFERASE"/>
    <property type="match status" value="1"/>
</dbReference>
<dbReference type="EMBL" id="CAJNOU010002973">
    <property type="protein sequence ID" value="CAF1362457.1"/>
    <property type="molecule type" value="Genomic_DNA"/>
</dbReference>
<evidence type="ECO:0000259" key="1">
    <source>
        <dbReference type="PROSITE" id="PS51186"/>
    </source>
</evidence>